<protein>
    <recommendedName>
        <fullName evidence="18">Calmodulin</fullName>
    </recommendedName>
</protein>
<dbReference type="GO" id="GO:0005509">
    <property type="term" value="F:calcium ion binding"/>
    <property type="evidence" value="ECO:0007669"/>
    <property type="project" value="InterPro"/>
</dbReference>
<feature type="coiled-coil region" evidence="11">
    <location>
        <begin position="1283"/>
        <end position="1317"/>
    </location>
</feature>
<dbReference type="Pfam" id="PF00520">
    <property type="entry name" value="Ion_trans"/>
    <property type="match status" value="1"/>
</dbReference>
<dbReference type="GO" id="GO:0044877">
    <property type="term" value="F:protein-containing complex binding"/>
    <property type="evidence" value="ECO:0007669"/>
    <property type="project" value="TreeGrafter"/>
</dbReference>
<dbReference type="PROSITE" id="PS00018">
    <property type="entry name" value="EF_HAND_1"/>
    <property type="match status" value="1"/>
</dbReference>
<evidence type="ECO:0000256" key="10">
    <source>
        <dbReference type="ARBA" id="ARBA00023303"/>
    </source>
</evidence>
<feature type="coiled-coil region" evidence="11">
    <location>
        <begin position="1218"/>
        <end position="1245"/>
    </location>
</feature>
<feature type="compositionally biased region" description="Acidic residues" evidence="12">
    <location>
        <begin position="1178"/>
        <end position="1195"/>
    </location>
</feature>
<evidence type="ECO:0000256" key="1">
    <source>
        <dbReference type="ARBA" id="ARBA00004141"/>
    </source>
</evidence>
<accession>A0A9W7EYX3</accession>
<evidence type="ECO:0000313" key="16">
    <source>
        <dbReference type="EMBL" id="GMH95522.1"/>
    </source>
</evidence>
<keyword evidence="17" id="KW-1185">Reference proteome</keyword>
<dbReference type="SMART" id="SM00100">
    <property type="entry name" value="cNMP"/>
    <property type="match status" value="1"/>
</dbReference>
<dbReference type="InterPro" id="IPR011992">
    <property type="entry name" value="EF-hand-dom_pair"/>
</dbReference>
<evidence type="ECO:0000256" key="7">
    <source>
        <dbReference type="ARBA" id="ARBA00023065"/>
    </source>
</evidence>
<evidence type="ECO:0000256" key="9">
    <source>
        <dbReference type="ARBA" id="ARBA00023286"/>
    </source>
</evidence>
<feature type="compositionally biased region" description="Polar residues" evidence="12">
    <location>
        <begin position="1"/>
        <end position="32"/>
    </location>
</feature>
<name>A0A9W7EYX3_9STRA</name>
<dbReference type="InterPro" id="IPR018488">
    <property type="entry name" value="cNMP-bd_CS"/>
</dbReference>
<dbReference type="PROSITE" id="PS50042">
    <property type="entry name" value="CNMP_BINDING_3"/>
    <property type="match status" value="2"/>
</dbReference>
<feature type="compositionally biased region" description="Basic and acidic residues" evidence="12">
    <location>
        <begin position="908"/>
        <end position="920"/>
    </location>
</feature>
<reference evidence="17" key="1">
    <citation type="journal article" date="2023" name="Commun. Biol.">
        <title>Genome analysis of Parmales, the sister group of diatoms, reveals the evolutionary specialization of diatoms from phago-mixotrophs to photoautotrophs.</title>
        <authorList>
            <person name="Ban H."/>
            <person name="Sato S."/>
            <person name="Yoshikawa S."/>
            <person name="Yamada K."/>
            <person name="Nakamura Y."/>
            <person name="Ichinomiya M."/>
            <person name="Sato N."/>
            <person name="Blanc-Mathieu R."/>
            <person name="Endo H."/>
            <person name="Kuwata A."/>
            <person name="Ogata H."/>
        </authorList>
    </citation>
    <scope>NUCLEOTIDE SEQUENCE [LARGE SCALE GENOMIC DNA]</scope>
    <source>
        <strain evidence="17">NIES 3699</strain>
    </source>
</reference>
<comment type="caution">
    <text evidence="16">The sequence shown here is derived from an EMBL/GenBank/DDBJ whole genome shotgun (WGS) entry which is preliminary data.</text>
</comment>
<feature type="region of interest" description="Disordered" evidence="12">
    <location>
        <begin position="175"/>
        <end position="212"/>
    </location>
</feature>
<keyword evidence="9" id="KW-1071">Ligand-gated ion channel</keyword>
<dbReference type="Gene3D" id="1.10.287.630">
    <property type="entry name" value="Helix hairpin bin"/>
    <property type="match status" value="1"/>
</dbReference>
<dbReference type="FunFam" id="1.10.238.10:FF:000003">
    <property type="entry name" value="Calmodulin A"/>
    <property type="match status" value="1"/>
</dbReference>
<keyword evidence="6 13" id="KW-1133">Transmembrane helix</keyword>
<evidence type="ECO:0000256" key="3">
    <source>
        <dbReference type="ARBA" id="ARBA00022692"/>
    </source>
</evidence>
<proteinExistence type="predicted"/>
<feature type="region of interest" description="Disordered" evidence="12">
    <location>
        <begin position="900"/>
        <end position="936"/>
    </location>
</feature>
<keyword evidence="11" id="KW-0175">Coiled coil</keyword>
<evidence type="ECO:0000256" key="13">
    <source>
        <dbReference type="SAM" id="Phobius"/>
    </source>
</evidence>
<feature type="region of interest" description="Disordered" evidence="12">
    <location>
        <begin position="1"/>
        <end position="94"/>
    </location>
</feature>
<dbReference type="InterPro" id="IPR000595">
    <property type="entry name" value="cNMP-bd_dom"/>
</dbReference>
<evidence type="ECO:0000256" key="2">
    <source>
        <dbReference type="ARBA" id="ARBA00022448"/>
    </source>
</evidence>
<dbReference type="InterPro" id="IPR014710">
    <property type="entry name" value="RmlC-like_jellyroll"/>
</dbReference>
<dbReference type="GO" id="GO:0005221">
    <property type="term" value="F:intracellularly cyclic nucleotide-activated monoatomic cation channel activity"/>
    <property type="evidence" value="ECO:0007669"/>
    <property type="project" value="InterPro"/>
</dbReference>
<evidence type="ECO:0000256" key="11">
    <source>
        <dbReference type="SAM" id="Coils"/>
    </source>
</evidence>
<feature type="compositionally biased region" description="Basic and acidic residues" evidence="12">
    <location>
        <begin position="1149"/>
        <end position="1164"/>
    </location>
</feature>
<dbReference type="Pfam" id="PF13499">
    <property type="entry name" value="EF-hand_7"/>
    <property type="match status" value="1"/>
</dbReference>
<evidence type="ECO:0008006" key="18">
    <source>
        <dbReference type="Google" id="ProtNLM"/>
    </source>
</evidence>
<sequence>MSTQNPTSHQKQNNQHQDLNLSPISKASSRVKFQTVEGSAPDSGSLLPSISRPSARAKAKVQPVEGGEDRRGLFNKISSFKRPKSQSSSVKENPGVLSFRDRKVIRDAFNLFDVDGSGTVSREELTSVMETLFGEKVKEEEIKDMIKDVKVDEEGDISYEEFLKRVTIEMAAANSEKKEDLVRGSEKSSNRPLEKDRPKGEVEMKNRGRRDDNHWRKLGTLIKNFQDEHKKESINIHKNHGLHLFENQKKLEAEKRKVELSKQHDEMVKHFNLRRMSVDVNEEELAKKLQKHESSMKLNRPKSYQERLNAWKEHFSKPMEPDTKFRRSWDIMMMLLVIFQAMYIPYSVAWQINWGSEWHFDTIVDVLFITDLCMSFNLAYRPHPQADLVTDRKKIAKNYLKLWFWIDLVASVPFDKIAQALSTNDSQDANASSALGLLKGLRLPRLLRLLKIMRLLKVFRMAHVRPELMWWFQYSRHANLIRLFNLFFGMVILVHYIACIFMMVLGPGATGDEPNWFQLAECEFPDNTEVQIRALNSPPSMACLEFRDYYDQYFKDLPLANRVRSASEQRLGLTEAYVNGLIETYGLGALDSCYVDGDIFGSCSEADIEMSYTTAYYYSMLLIMGEEIRPGLVSEKWFATIIILAGSVIIAIIYGNVSMYIANYTANQTAYQRKMELLFESMNHLQLPQNLKKRILLYYDHIWKEYRTLDGTITYFIPELSKQLASEVYLYLRTNLILSVPFLRQCSPEVVQELVMRLKSEIFLPSDYIVHKGAPGNEMFLISKGICEVTVTDVVALKTPTRERSLGRKGRRRSSAILGAMENFTDFIQQRNLKLAEDREAELQPLQTEEGSKIPVHTQRKSYVAQMAPAATMKRLKLKTFRLADLSDVSGMKAAGANAFNRMTGSPKRADDSGGEDSGRESNGNGPEVTQRPKMRKEKVVKELLAGEYFGEICLILNTPRTCNVRAKTFCELTVLNRSDFDDVVLQFEDERKVLEEIIMEKYSNEASKWELQKRGMKKMDIGDLAVNQKETEKKTTQLLELLDKRLRNIEDGLAINMKQTKKVLKKTFYKAKREALQGSGTSPMVSGGRSVSSQLGGDDEDDGMESIENSPTDESRALFTAKAKSLRVENQAPGGMAPPAMAPPDYPPRGKEGGGKRLSDIMEKSASGAGEGGIPVDGEDFDDGNSSSDSDDTDTQASERHRRGSRLSFDDFKGKPAKQLEVAIRSIEHQVSKLNDIIREIREKGMISDFHAARLKVLNNNISYLYNNVDAIGRDAGLGQYSTDMSKEKNKYLREIEELQRRVRELLDESAKKEHLNSRSERIGTLGGEEVIFQKSGPADGRRMG</sequence>
<keyword evidence="8 13" id="KW-0472">Membrane</keyword>
<evidence type="ECO:0000256" key="12">
    <source>
        <dbReference type="SAM" id="MobiDB-lite"/>
    </source>
</evidence>
<feature type="region of interest" description="Disordered" evidence="12">
    <location>
        <begin position="1079"/>
        <end position="1115"/>
    </location>
</feature>
<dbReference type="InterPro" id="IPR002048">
    <property type="entry name" value="EF_hand_dom"/>
</dbReference>
<keyword evidence="7" id="KW-0406">Ion transport</keyword>
<dbReference type="InterPro" id="IPR050866">
    <property type="entry name" value="CNG_cation_channel"/>
</dbReference>
<dbReference type="SUPFAM" id="SSF47473">
    <property type="entry name" value="EF-hand"/>
    <property type="match status" value="1"/>
</dbReference>
<dbReference type="InterPro" id="IPR018247">
    <property type="entry name" value="EF_Hand_1_Ca_BS"/>
</dbReference>
<feature type="transmembrane region" description="Helical" evidence="13">
    <location>
        <begin position="483"/>
        <end position="505"/>
    </location>
</feature>
<feature type="domain" description="Cyclic nucleotide-binding" evidence="14">
    <location>
        <begin position="742"/>
        <end position="793"/>
    </location>
</feature>
<dbReference type="Gene3D" id="1.10.287.70">
    <property type="match status" value="1"/>
</dbReference>
<keyword evidence="5" id="KW-0106">Calcium</keyword>
<dbReference type="PANTHER" id="PTHR45638:SF11">
    <property type="entry name" value="CYCLIC NUCLEOTIDE-GATED CATION CHANNEL SUBUNIT A"/>
    <property type="match status" value="1"/>
</dbReference>
<dbReference type="PANTHER" id="PTHR45638">
    <property type="entry name" value="CYCLIC NUCLEOTIDE-GATED CATION CHANNEL SUBUNIT A"/>
    <property type="match status" value="1"/>
</dbReference>
<dbReference type="CDD" id="cd00051">
    <property type="entry name" value="EFh"/>
    <property type="match status" value="1"/>
</dbReference>
<feature type="domain" description="Cyclic nucleotide-binding" evidence="14">
    <location>
        <begin position="928"/>
        <end position="1002"/>
    </location>
</feature>
<dbReference type="SUPFAM" id="SSF81324">
    <property type="entry name" value="Voltage-gated potassium channels"/>
    <property type="match status" value="1"/>
</dbReference>
<dbReference type="InterPro" id="IPR005821">
    <property type="entry name" value="Ion_trans_dom"/>
</dbReference>
<evidence type="ECO:0000256" key="4">
    <source>
        <dbReference type="ARBA" id="ARBA00022737"/>
    </source>
</evidence>
<dbReference type="Gene3D" id="1.10.238.10">
    <property type="entry name" value="EF-hand"/>
    <property type="match status" value="1"/>
</dbReference>
<keyword evidence="10" id="KW-0407">Ion channel</keyword>
<dbReference type="Proteomes" id="UP001165160">
    <property type="component" value="Unassembled WGS sequence"/>
</dbReference>
<evidence type="ECO:0000256" key="8">
    <source>
        <dbReference type="ARBA" id="ARBA00023136"/>
    </source>
</evidence>
<dbReference type="PROSITE" id="PS50222">
    <property type="entry name" value="EF_HAND_2"/>
    <property type="match status" value="1"/>
</dbReference>
<keyword evidence="3 13" id="KW-0812">Transmembrane</keyword>
<comment type="subcellular location">
    <subcellularLocation>
        <location evidence="1">Membrane</location>
        <topology evidence="1">Multi-pass membrane protein</topology>
    </subcellularLocation>
</comment>
<evidence type="ECO:0000313" key="17">
    <source>
        <dbReference type="Proteomes" id="UP001165160"/>
    </source>
</evidence>
<evidence type="ECO:0000259" key="15">
    <source>
        <dbReference type="PROSITE" id="PS50222"/>
    </source>
</evidence>
<keyword evidence="4" id="KW-0677">Repeat</keyword>
<feature type="domain" description="EF-hand" evidence="15">
    <location>
        <begin position="100"/>
        <end position="135"/>
    </location>
</feature>
<feature type="compositionally biased region" description="Polar residues" evidence="12">
    <location>
        <begin position="1079"/>
        <end position="1096"/>
    </location>
</feature>
<dbReference type="CDD" id="cd00038">
    <property type="entry name" value="CAP_ED"/>
    <property type="match status" value="1"/>
</dbReference>
<keyword evidence="2" id="KW-0813">Transport</keyword>
<evidence type="ECO:0000256" key="5">
    <source>
        <dbReference type="ARBA" id="ARBA00022837"/>
    </source>
</evidence>
<evidence type="ECO:0000259" key="14">
    <source>
        <dbReference type="PROSITE" id="PS50042"/>
    </source>
</evidence>
<dbReference type="EMBL" id="BRXX01000169">
    <property type="protein sequence ID" value="GMH95522.1"/>
    <property type="molecule type" value="Genomic_DNA"/>
</dbReference>
<dbReference type="Pfam" id="PF00027">
    <property type="entry name" value="cNMP_binding"/>
    <property type="match status" value="1"/>
</dbReference>
<feature type="region of interest" description="Disordered" evidence="12">
    <location>
        <begin position="1130"/>
        <end position="1212"/>
    </location>
</feature>
<dbReference type="GO" id="GO:0016020">
    <property type="term" value="C:membrane"/>
    <property type="evidence" value="ECO:0007669"/>
    <property type="project" value="UniProtKB-SubCell"/>
</dbReference>
<dbReference type="PROSITE" id="PS00888">
    <property type="entry name" value="CNMP_BINDING_1"/>
    <property type="match status" value="1"/>
</dbReference>
<dbReference type="Gene3D" id="2.60.120.10">
    <property type="entry name" value="Jelly Rolls"/>
    <property type="match status" value="2"/>
</dbReference>
<organism evidence="16 17">
    <name type="scientific">Triparma verrucosa</name>
    <dbReference type="NCBI Taxonomy" id="1606542"/>
    <lineage>
        <taxon>Eukaryota</taxon>
        <taxon>Sar</taxon>
        <taxon>Stramenopiles</taxon>
        <taxon>Ochrophyta</taxon>
        <taxon>Bolidophyceae</taxon>
        <taxon>Parmales</taxon>
        <taxon>Triparmaceae</taxon>
        <taxon>Triparma</taxon>
    </lineage>
</organism>
<dbReference type="SUPFAM" id="SSF51206">
    <property type="entry name" value="cAMP-binding domain-like"/>
    <property type="match status" value="1"/>
</dbReference>
<evidence type="ECO:0000256" key="6">
    <source>
        <dbReference type="ARBA" id="ARBA00022989"/>
    </source>
</evidence>
<dbReference type="InterPro" id="IPR018490">
    <property type="entry name" value="cNMP-bd_dom_sf"/>
</dbReference>
<gene>
    <name evidence="16" type="ORF">TrVE_jg790</name>
</gene>
<feature type="transmembrane region" description="Helical" evidence="13">
    <location>
        <begin position="331"/>
        <end position="352"/>
    </location>
</feature>
<dbReference type="SMART" id="SM00054">
    <property type="entry name" value="EFh"/>
    <property type="match status" value="2"/>
</dbReference>